<dbReference type="GO" id="GO:0003676">
    <property type="term" value="F:nucleic acid binding"/>
    <property type="evidence" value="ECO:0007669"/>
    <property type="project" value="InterPro"/>
</dbReference>
<dbReference type="OrthoDB" id="64767at2759"/>
<keyword evidence="2 5" id="KW-0067">ATP-binding</keyword>
<dbReference type="EMBL" id="AAQM03000314">
    <property type="protein sequence ID" value="EPR57568.1"/>
    <property type="molecule type" value="Genomic_DNA"/>
</dbReference>
<evidence type="ECO:0000313" key="6">
    <source>
        <dbReference type="Proteomes" id="UP000005641"/>
    </source>
</evidence>
<dbReference type="GO" id="GO:0005737">
    <property type="term" value="C:cytoplasm"/>
    <property type="evidence" value="ECO:0007669"/>
    <property type="project" value="TreeGrafter"/>
</dbReference>
<dbReference type="InterPro" id="IPR052431">
    <property type="entry name" value="SKI2_subfamily_helicases"/>
</dbReference>
<dbReference type="VEuPathDB" id="ToxoDB:TGGT1_294350"/>
<feature type="region of interest" description="Disordered" evidence="3">
    <location>
        <begin position="216"/>
        <end position="243"/>
    </location>
</feature>
<feature type="compositionally biased region" description="Acidic residues" evidence="3">
    <location>
        <begin position="422"/>
        <end position="440"/>
    </location>
</feature>
<feature type="compositionally biased region" description="Gly residues" evidence="3">
    <location>
        <begin position="232"/>
        <end position="243"/>
    </location>
</feature>
<dbReference type="InterPro" id="IPR014001">
    <property type="entry name" value="Helicase_ATP-bd"/>
</dbReference>
<dbReference type="SUPFAM" id="SSF52540">
    <property type="entry name" value="P-loop containing nucleoside triphosphate hydrolases"/>
    <property type="match status" value="1"/>
</dbReference>
<feature type="region of interest" description="Disordered" evidence="3">
    <location>
        <begin position="13"/>
        <end position="36"/>
    </location>
</feature>
<comment type="caution">
    <text evidence="5">The sequence shown here is derived from an EMBL/GenBank/DDBJ whole genome shotgun (WGS) entry which is preliminary data.</text>
</comment>
<proteinExistence type="predicted"/>
<name>A0A125YTI5_TOXGG</name>
<organism evidence="5 6">
    <name type="scientific">Toxoplasma gondii (strain ATCC 50853 / GT1)</name>
    <dbReference type="NCBI Taxonomy" id="507601"/>
    <lineage>
        <taxon>Eukaryota</taxon>
        <taxon>Sar</taxon>
        <taxon>Alveolata</taxon>
        <taxon>Apicomplexa</taxon>
        <taxon>Conoidasida</taxon>
        <taxon>Coccidia</taxon>
        <taxon>Eucoccidiorida</taxon>
        <taxon>Eimeriorina</taxon>
        <taxon>Sarcocystidae</taxon>
        <taxon>Toxoplasma</taxon>
    </lineage>
</organism>
<reference evidence="5 6" key="1">
    <citation type="submission" date="2006-05" db="EMBL/GenBank/DDBJ databases">
        <authorList>
            <person name="Paulsen I."/>
        </authorList>
    </citation>
    <scope>NUCLEOTIDE SEQUENCE [LARGE SCALE GENOMIC DNA]</scope>
    <source>
        <strain evidence="5 6">GT1</strain>
    </source>
</reference>
<dbReference type="InterPro" id="IPR027417">
    <property type="entry name" value="P-loop_NTPase"/>
</dbReference>
<feature type="compositionally biased region" description="Basic and acidic residues" evidence="3">
    <location>
        <begin position="1274"/>
        <end position="1283"/>
    </location>
</feature>
<dbReference type="SMART" id="SM00487">
    <property type="entry name" value="DEXDc"/>
    <property type="match status" value="1"/>
</dbReference>
<evidence type="ECO:0000256" key="2">
    <source>
        <dbReference type="ARBA" id="ARBA00022806"/>
    </source>
</evidence>
<evidence type="ECO:0000313" key="5">
    <source>
        <dbReference type="EMBL" id="EPR57568.1"/>
    </source>
</evidence>
<feature type="compositionally biased region" description="Basic and acidic residues" evidence="3">
    <location>
        <begin position="218"/>
        <end position="231"/>
    </location>
</feature>
<keyword evidence="2 5" id="KW-0547">Nucleotide-binding</keyword>
<protein>
    <submittedName>
        <fullName evidence="5">DEAD/DEAH box helicase domain-containing protein</fullName>
    </submittedName>
</protein>
<dbReference type="GO" id="GO:0016787">
    <property type="term" value="F:hydrolase activity"/>
    <property type="evidence" value="ECO:0007669"/>
    <property type="project" value="UniProtKB-KW"/>
</dbReference>
<sequence>MENSQQLLELESLAVDRGETGRRPPGKLRSATRSPTAVARGCPLEDGLSGLRNLSGPRGPSMALWLLVGDMSPGPSCRPLLRLVLCTASSLAFPGSLPYFSSLRDLTPRRSLASPVSSPAAAASLSSPQCLAFVALRGPRVSAAPAACVFARTSPQRTMRDSDGPSRFGRRVSDQLMSLDSSASLAATPKPTKEQLLADEHEGRVASKVDVGAVTDAAGEKDKEDFREGGAEGKGAGGGRGDGAVGDEEFYAEGVAAVSMVAEDELEAPLRMLSWWAALLPQTRGEVMTELGGSYLFFVHGDSLILHLLRKNYVDFDVEQGIQPLLYMHLIEKQLLSLISAGAILHLVFFRVFEDVVVGGDSRDAVPSMFLLIREQLLLYLSVMKVDFTVVDDWFSDDWRSLMKRKHPTFLLIDDIHFSPEETGEAEDEDEEEEEEEEAEGGQSARQALWNLPAGLPTEVITLQEEAKKNVQQRGRAWISYLLQSLMLASLSRNLHVALMHNSVYKKTKAYCLAIAPTVAGALWVQLERRRRADEDRRREAAEAEDRALLAGVESDMAANEPLEAIEEFHARELMLRALEVYRDLLLPEREEEEVEKEKEEEAQLLEEVKKIGKGVGGTGGAGGLRHLLAEKFCVFLRAIAEEEEAAEDDGEDEGQEQIKQFLAVGKVLFMTATVMGELSIRERSHYTVSSKAPFITEYLYAPLKLYTTEATKTLRQLRSLYTSSAEVAEELQKSVLIPEQVADFFDGKLFFTVMAHACDFARTSANWNLPASFFGVTPAGLERLDGCWQAVVSEGAQASLFLQPLFPIDLQPLASQLEALQLPLADVPEEGEETEPSAHLLTLHNSFLRKFRAAGPEGALPHAPVTSLENSAALRRQEMQICREEEESTEEDSDKDREELIDRVEEAANDTFVESSPDGALDFAKLQMCYLNSQEYTPPERELQKMEHMNGEQKRKHLDMLERKRKQQLQVTIRRKAKSLCPYPLHLPISGAYDESHPWIKLDEEEQLRREEAERAAAQEGKKNEKGKKSEKEKKEKKASAAKAGKEDAKPLKKADLIRMKNAGIQQKKVQNLDAERLADLEKRLEALCAEYNVLSCRATLQSSFAYAGCTYSLSAANLLALLLDVLVGPSRRMSLILGFPYVTQLLKMRDAQRSFIMKVQKLASDAFAGFNKECVDSKAHFAEMQKLFNAVFRINIEAFRMFKGELEGKDIEEIQKSLLSLGFCQAAERLFEEWKEARLAYLDAQKEQEAEKAEQQMLLAGSGKPGKTKEKKGKDRADAKQGGKAGNASSKARNERLAALDVHRVARAALNDFRVKKGYEAQVQLRFMGGDFQRTTGSRTKKDPRVLFTPDYWQVRLLDLIDRRESVFVTAPTSSGKTFICFYAMELVLRCPLRGEKAIDNDAVIVYVSPSKALADQVYAEVHGRFSSKTYAASGSRKYLAANFVERQNSEPPLNAQVIVTLPHILEMLLMSGAFARWNLNLRYVILDEIHCISEEEGGSQWERLIKLLPCPFLAMSATVGNPDSFLHWMRSANPSTPITHIDYKERFSDLHMVLYHEKKLLPLNPVCSVHYDKVKLGGLASDFYVPPNDGLSVYLFVSSLLGEKHPFSRHFFPEFYFEGCSAITKKQYRWYWNTMREALVDLVQSEEMTAAQFAEFQQALQDDPATAWTRELTFFENVETPMAGAVAKALAAGKAAAKKVESEKATEAQDEKSNYLETVMEQTEFWKAYLDADNLIALCRQLDAAELLPCLIFNFHRQEIRQMVLSMTKRLQQLQRDKYYGTEEAAYRTRLANKKRMEQYQAALAQREMEEKMRGLSWQQREAQGLGKNETGSLEDEGLPPPPIDIAEEIDPEFSFASLKAMGTNFDDIKDILERVKRRAVSATDRLLVEALRRGIGVYDNGLPKAFREAVDILYRIGYLRICICSNALALGMNMPCRTSVFAGDSFMLTPTMFKQSGGRAGRRGYDAAGYILFWEVPFSKINRLLEARLPIFGGDFPVSPMLTLRTLRYHEQLERLAVEGDVLNAATVDQWEAALLRLYLYPLFAVSKDNTRPSVAYEENLRLYVRFQFRFMTDLLQRLGLLHDGRVEDGFSHGISLWGHMVELSYQQETAGFLLHFLLFSGLLEERLSELKSEKAREALLLHFLASCICQQSVTSGQLLRHKLRHERTMAHVRQEVGFQRGAVVATEQTGDVPQFRPFMALLPDDVELAVQAYNEMAFLTAVRCLRAASTLLATREASASEVELPFAHASFPRESKTDTKPATQKDACVCREDSQFFQLYQRRVRGGKIRSPFAAICCRADSDFKSLAELQDSVGDSTPFYPETMSAELPCAYTWMRYWDPKLKREVKAKVRHQNQYLMDLRVTGTFKHVTRFDEVSPGKIWFLVHNFVDTLLYLKRTPPQCAEKNPVSHSVIACLHQTMNEIFEKESK</sequence>
<evidence type="ECO:0000256" key="1">
    <source>
        <dbReference type="ARBA" id="ARBA00022801"/>
    </source>
</evidence>
<dbReference type="GO" id="GO:0004386">
    <property type="term" value="F:helicase activity"/>
    <property type="evidence" value="ECO:0007669"/>
    <property type="project" value="UniProtKB-KW"/>
</dbReference>
<evidence type="ECO:0000256" key="3">
    <source>
        <dbReference type="SAM" id="MobiDB-lite"/>
    </source>
</evidence>
<dbReference type="Pfam" id="PF00270">
    <property type="entry name" value="DEAD"/>
    <property type="match status" value="1"/>
</dbReference>
<keyword evidence="2 5" id="KW-0347">Helicase</keyword>
<feature type="domain" description="Helicase ATP-binding" evidence="4">
    <location>
        <begin position="1360"/>
        <end position="1540"/>
    </location>
</feature>
<dbReference type="Proteomes" id="UP000005641">
    <property type="component" value="Unassembled WGS sequence"/>
</dbReference>
<dbReference type="GO" id="GO:0005524">
    <property type="term" value="F:ATP binding"/>
    <property type="evidence" value="ECO:0007669"/>
    <property type="project" value="InterPro"/>
</dbReference>
<keyword evidence="1" id="KW-0378">Hydrolase</keyword>
<dbReference type="PANTHER" id="PTHR44533">
    <property type="entry name" value="DEAD/H RNA HELICASE, PUTATIVE-RELATED"/>
    <property type="match status" value="1"/>
</dbReference>
<dbReference type="Gene3D" id="3.40.50.300">
    <property type="entry name" value="P-loop containing nucleotide triphosphate hydrolases"/>
    <property type="match status" value="2"/>
</dbReference>
<dbReference type="InterPro" id="IPR011545">
    <property type="entry name" value="DEAD/DEAH_box_helicase_dom"/>
</dbReference>
<feature type="region of interest" description="Disordered" evidence="3">
    <location>
        <begin position="1011"/>
        <end position="1051"/>
    </location>
</feature>
<feature type="region of interest" description="Disordered" evidence="3">
    <location>
        <begin position="1254"/>
        <end position="1294"/>
    </location>
</feature>
<feature type="region of interest" description="Disordered" evidence="3">
    <location>
        <begin position="422"/>
        <end position="445"/>
    </location>
</feature>
<dbReference type="PROSITE" id="PS51192">
    <property type="entry name" value="HELICASE_ATP_BIND_1"/>
    <property type="match status" value="1"/>
</dbReference>
<evidence type="ECO:0000259" key="4">
    <source>
        <dbReference type="PROSITE" id="PS51192"/>
    </source>
</evidence>
<reference evidence="5 6" key="2">
    <citation type="submission" date="2013-05" db="EMBL/GenBank/DDBJ databases">
        <authorList>
            <person name="Sibley D."/>
            <person name="Venepally P."/>
            <person name="Karamycheva S."/>
            <person name="Hadjithomas M."/>
            <person name="Khan A."/>
            <person name="Brunk B."/>
            <person name="Roos D."/>
            <person name="Caler E."/>
            <person name="Lorenzi H."/>
        </authorList>
    </citation>
    <scope>NUCLEOTIDE SEQUENCE [LARGE SCALE GENOMIC DNA]</scope>
    <source>
        <strain evidence="5 6">GT1</strain>
    </source>
</reference>
<dbReference type="InterPro" id="IPR055124">
    <property type="entry name" value="PIN-like_DDX60"/>
</dbReference>
<accession>A0A125YTI5</accession>
<dbReference type="Pfam" id="PF23002">
    <property type="entry name" value="PIN-like_DDX60"/>
    <property type="match status" value="1"/>
</dbReference>
<gene>
    <name evidence="5" type="ORF">TGGT1_294350</name>
</gene>
<dbReference type="PANTHER" id="PTHR44533:SF4">
    <property type="entry name" value="DEAD_H RNA HELICASE, PUTATIVE-RELATED"/>
    <property type="match status" value="1"/>
</dbReference>